<dbReference type="InterPro" id="IPR023635">
    <property type="entry name" value="Peptide_deformylase"/>
</dbReference>
<evidence type="ECO:0000256" key="6">
    <source>
        <dbReference type="HAMAP-Rule" id="MF_00163"/>
    </source>
</evidence>
<reference evidence="7 8" key="1">
    <citation type="journal article" date="2016" name="Int. J. Syst. Evol. Microbiol.">
        <title>Paraphotobacterium marinum gen. nov., sp. nov., a member of the family Vibrionaceae, isolated from surface seawater.</title>
        <authorList>
            <person name="Huang Z."/>
            <person name="Dong C."/>
            <person name="Shao Z."/>
        </authorList>
    </citation>
    <scope>NUCLEOTIDE SEQUENCE [LARGE SCALE GENOMIC DNA]</scope>
    <source>
        <strain evidence="7 8">NSCS20N07D</strain>
    </source>
</reference>
<evidence type="ECO:0000256" key="4">
    <source>
        <dbReference type="ARBA" id="ARBA00022917"/>
    </source>
</evidence>
<accession>A0A220VCG6</accession>
<dbReference type="EMBL" id="CP022355">
    <property type="protein sequence ID" value="ASK78098.1"/>
    <property type="molecule type" value="Genomic_DNA"/>
</dbReference>
<sequence>MTILKVLEFPDDRLRKVAKPVDEFNQELKTLINDMQETMYHENGIGLAATQIDRHIQLIVIDISEEKNSPMVLINPKIISSSGETGIEEGCLSVPSVNALVKRYEKINVQFKNEKFEDDLIAADDLLAICIQHEIDHLNGKLFIDHLSPLKRNRLKKKLEKIKKQQTNSAS</sequence>
<feature type="active site" evidence="6">
    <location>
        <position position="134"/>
    </location>
</feature>
<feature type="binding site" evidence="6">
    <location>
        <position position="133"/>
    </location>
    <ligand>
        <name>Fe cation</name>
        <dbReference type="ChEBI" id="CHEBI:24875"/>
    </ligand>
</feature>
<dbReference type="PANTHER" id="PTHR10458">
    <property type="entry name" value="PEPTIDE DEFORMYLASE"/>
    <property type="match status" value="1"/>
</dbReference>
<dbReference type="InterPro" id="IPR036821">
    <property type="entry name" value="Peptide_deformylase_sf"/>
</dbReference>
<dbReference type="Gene3D" id="3.90.45.10">
    <property type="entry name" value="Peptide deformylase"/>
    <property type="match status" value="1"/>
</dbReference>
<keyword evidence="5 6" id="KW-0408">Iron</keyword>
<proteinExistence type="inferred from homology"/>
<dbReference type="RefSeq" id="WP_089073007.1">
    <property type="nucleotide sequence ID" value="NZ_CBCSAM010000012.1"/>
</dbReference>
<dbReference type="PRINTS" id="PR01576">
    <property type="entry name" value="PDEFORMYLASE"/>
</dbReference>
<dbReference type="CDD" id="cd00487">
    <property type="entry name" value="Pep_deformylase"/>
    <property type="match status" value="1"/>
</dbReference>
<dbReference type="GO" id="GO:0046872">
    <property type="term" value="F:metal ion binding"/>
    <property type="evidence" value="ECO:0007669"/>
    <property type="project" value="UniProtKB-KW"/>
</dbReference>
<organism evidence="7 8">
    <name type="scientific">Paraphotobacterium marinum</name>
    <dbReference type="NCBI Taxonomy" id="1755811"/>
    <lineage>
        <taxon>Bacteria</taxon>
        <taxon>Pseudomonadati</taxon>
        <taxon>Pseudomonadota</taxon>
        <taxon>Gammaproteobacteria</taxon>
        <taxon>Vibrionales</taxon>
        <taxon>Vibrionaceae</taxon>
        <taxon>Paraphotobacterium</taxon>
    </lineage>
</organism>
<dbReference type="FunFam" id="3.90.45.10:FF:000001">
    <property type="entry name" value="Peptide deformylase"/>
    <property type="match status" value="1"/>
</dbReference>
<evidence type="ECO:0000256" key="5">
    <source>
        <dbReference type="ARBA" id="ARBA00023004"/>
    </source>
</evidence>
<feature type="binding site" evidence="6">
    <location>
        <position position="137"/>
    </location>
    <ligand>
        <name>Fe cation</name>
        <dbReference type="ChEBI" id="CHEBI:24875"/>
    </ligand>
</feature>
<keyword evidence="8" id="KW-1185">Reference proteome</keyword>
<dbReference type="HAMAP" id="MF_00163">
    <property type="entry name" value="Pep_deformylase"/>
    <property type="match status" value="1"/>
</dbReference>
<keyword evidence="2 6" id="KW-0479">Metal-binding</keyword>
<evidence type="ECO:0000256" key="2">
    <source>
        <dbReference type="ARBA" id="ARBA00022723"/>
    </source>
</evidence>
<comment type="cofactor">
    <cofactor evidence="6">
        <name>Fe(2+)</name>
        <dbReference type="ChEBI" id="CHEBI:29033"/>
    </cofactor>
    <text evidence="6">Binds 1 Fe(2+) ion.</text>
</comment>
<dbReference type="Proteomes" id="UP000242175">
    <property type="component" value="Chromosome large"/>
</dbReference>
<dbReference type="EC" id="3.5.1.88" evidence="6"/>
<dbReference type="GO" id="GO:0042586">
    <property type="term" value="F:peptide deformylase activity"/>
    <property type="evidence" value="ECO:0007669"/>
    <property type="project" value="UniProtKB-UniRule"/>
</dbReference>
<dbReference type="NCBIfam" id="NF001159">
    <property type="entry name" value="PRK00150.1-3"/>
    <property type="match status" value="1"/>
</dbReference>
<dbReference type="GO" id="GO:0006412">
    <property type="term" value="P:translation"/>
    <property type="evidence" value="ECO:0007669"/>
    <property type="project" value="UniProtKB-UniRule"/>
</dbReference>
<feature type="binding site" evidence="6">
    <location>
        <position position="91"/>
    </location>
    <ligand>
        <name>Fe cation</name>
        <dbReference type="ChEBI" id="CHEBI:24875"/>
    </ligand>
</feature>
<evidence type="ECO:0000256" key="3">
    <source>
        <dbReference type="ARBA" id="ARBA00022801"/>
    </source>
</evidence>
<evidence type="ECO:0000256" key="1">
    <source>
        <dbReference type="ARBA" id="ARBA00010759"/>
    </source>
</evidence>
<keyword evidence="3 6" id="KW-0378">Hydrolase</keyword>
<evidence type="ECO:0000313" key="7">
    <source>
        <dbReference type="EMBL" id="ASK78098.1"/>
    </source>
</evidence>
<protein>
    <recommendedName>
        <fullName evidence="6">Peptide deformylase</fullName>
        <shortName evidence="6">PDF</shortName>
        <ecNumber evidence="6">3.5.1.88</ecNumber>
    </recommendedName>
    <alternativeName>
        <fullName evidence="6">Polypeptide deformylase</fullName>
    </alternativeName>
</protein>
<name>A0A220VCG6_9GAMM</name>
<dbReference type="NCBIfam" id="TIGR00079">
    <property type="entry name" value="pept_deformyl"/>
    <property type="match status" value="1"/>
</dbReference>
<gene>
    <name evidence="6 7" type="primary">def</name>
    <name evidence="7" type="ORF">CF386_03125</name>
</gene>
<dbReference type="Pfam" id="PF01327">
    <property type="entry name" value="Pep_deformylase"/>
    <property type="match status" value="1"/>
</dbReference>
<keyword evidence="4 6" id="KW-0648">Protein biosynthesis</keyword>
<comment type="function">
    <text evidence="6">Removes the formyl group from the N-terminal Met of newly synthesized proteins. Requires at least a dipeptide for an efficient rate of reaction. N-terminal L-methionine is a prerequisite for activity but the enzyme has broad specificity at other positions.</text>
</comment>
<dbReference type="PANTHER" id="PTHR10458:SF21">
    <property type="entry name" value="PEPTIDE DEFORMYLASE"/>
    <property type="match status" value="1"/>
</dbReference>
<dbReference type="KEGG" id="pmai:CF386_03125"/>
<dbReference type="OrthoDB" id="9804313at2"/>
<dbReference type="AlphaFoldDB" id="A0A220VCG6"/>
<comment type="similarity">
    <text evidence="1 6">Belongs to the polypeptide deformylase family.</text>
</comment>
<evidence type="ECO:0000313" key="8">
    <source>
        <dbReference type="Proteomes" id="UP000242175"/>
    </source>
</evidence>
<dbReference type="SUPFAM" id="SSF56420">
    <property type="entry name" value="Peptide deformylase"/>
    <property type="match status" value="1"/>
</dbReference>
<comment type="catalytic activity">
    <reaction evidence="6">
        <text>N-terminal N-formyl-L-methionyl-[peptide] + H2O = N-terminal L-methionyl-[peptide] + formate</text>
        <dbReference type="Rhea" id="RHEA:24420"/>
        <dbReference type="Rhea" id="RHEA-COMP:10639"/>
        <dbReference type="Rhea" id="RHEA-COMP:10640"/>
        <dbReference type="ChEBI" id="CHEBI:15377"/>
        <dbReference type="ChEBI" id="CHEBI:15740"/>
        <dbReference type="ChEBI" id="CHEBI:49298"/>
        <dbReference type="ChEBI" id="CHEBI:64731"/>
        <dbReference type="EC" id="3.5.1.88"/>
    </reaction>
</comment>
<dbReference type="PIRSF" id="PIRSF004749">
    <property type="entry name" value="Pep_def"/>
    <property type="match status" value="1"/>
</dbReference>